<organism evidence="2 3">
    <name type="scientific">Desulfatibacillum alkenivorans DSM 16219</name>
    <dbReference type="NCBI Taxonomy" id="1121393"/>
    <lineage>
        <taxon>Bacteria</taxon>
        <taxon>Pseudomonadati</taxon>
        <taxon>Thermodesulfobacteriota</taxon>
        <taxon>Desulfobacteria</taxon>
        <taxon>Desulfobacterales</taxon>
        <taxon>Desulfatibacillaceae</taxon>
        <taxon>Desulfatibacillum</taxon>
    </lineage>
</organism>
<dbReference type="Proteomes" id="UP000183994">
    <property type="component" value="Unassembled WGS sequence"/>
</dbReference>
<dbReference type="AlphaFoldDB" id="A0A1M6FLU8"/>
<protein>
    <submittedName>
        <fullName evidence="2">Uncharacterized protein</fullName>
    </submittedName>
</protein>
<feature type="transmembrane region" description="Helical" evidence="1">
    <location>
        <begin position="106"/>
        <end position="122"/>
    </location>
</feature>
<keyword evidence="1" id="KW-1133">Transmembrane helix</keyword>
<dbReference type="EMBL" id="FQZU01000003">
    <property type="protein sequence ID" value="SHI98633.1"/>
    <property type="molecule type" value="Genomic_DNA"/>
</dbReference>
<keyword evidence="3" id="KW-1185">Reference proteome</keyword>
<feature type="transmembrane region" description="Helical" evidence="1">
    <location>
        <begin position="81"/>
        <end position="100"/>
    </location>
</feature>
<proteinExistence type="predicted"/>
<accession>A0A1M6FLU8</accession>
<keyword evidence="1" id="KW-0472">Membrane</keyword>
<evidence type="ECO:0000313" key="3">
    <source>
        <dbReference type="Proteomes" id="UP000183994"/>
    </source>
</evidence>
<gene>
    <name evidence="2" type="ORF">SAMN02745216_00857</name>
</gene>
<evidence type="ECO:0000256" key="1">
    <source>
        <dbReference type="SAM" id="Phobius"/>
    </source>
</evidence>
<keyword evidence="1" id="KW-0812">Transmembrane</keyword>
<evidence type="ECO:0000313" key="2">
    <source>
        <dbReference type="EMBL" id="SHI98633.1"/>
    </source>
</evidence>
<reference evidence="3" key="1">
    <citation type="submission" date="2016-11" db="EMBL/GenBank/DDBJ databases">
        <authorList>
            <person name="Varghese N."/>
            <person name="Submissions S."/>
        </authorList>
    </citation>
    <scope>NUCLEOTIDE SEQUENCE [LARGE SCALE GENOMIC DNA]</scope>
    <source>
        <strain evidence="3">DSM 16219</strain>
    </source>
</reference>
<sequence length="194" mass="21342">MTHPYATGRVLVADGGALLAREAPHSINSLIYKQLYFMDENTFLTKTGECQVTENEIIISRETVAGRLSTALFGPTVAKAFGMYLVVGLVLLINGVFFIYDGQVHLGLVLLISAVLLVGSIIKNRLLSATTRIALSEISKIEPHPPLTGFRGFFIIHFTRNNKKLQRIIILPGAARDGKAEYKKAKKIIDGIYL</sequence>
<name>A0A1M6FLU8_9BACT</name>